<dbReference type="InterPro" id="IPR002213">
    <property type="entry name" value="UDP_glucos_trans"/>
</dbReference>
<proteinExistence type="inferred from homology"/>
<keyword evidence="2" id="KW-0808">Transferase</keyword>
<reference evidence="3" key="1">
    <citation type="submission" date="2020-07" db="EMBL/GenBank/DDBJ databases">
        <title>Genome sequence and genetic diversity analysis of an under-domesticated orphan crop, white fonio (Digitaria exilis).</title>
        <authorList>
            <person name="Bennetzen J.L."/>
            <person name="Chen S."/>
            <person name="Ma X."/>
            <person name="Wang X."/>
            <person name="Yssel A.E.J."/>
            <person name="Chaluvadi S.R."/>
            <person name="Johnson M."/>
            <person name="Gangashetty P."/>
            <person name="Hamidou F."/>
            <person name="Sanogo M.D."/>
            <person name="Zwaenepoel A."/>
            <person name="Wallace J."/>
            <person name="Van De Peer Y."/>
            <person name="Van Deynze A."/>
        </authorList>
    </citation>
    <scope>NUCLEOTIDE SEQUENCE</scope>
    <source>
        <tissue evidence="3">Leaves</tissue>
    </source>
</reference>
<dbReference type="CDD" id="cd03784">
    <property type="entry name" value="GT1_Gtf-like"/>
    <property type="match status" value="1"/>
</dbReference>
<evidence type="ECO:0000256" key="2">
    <source>
        <dbReference type="ARBA" id="ARBA00022679"/>
    </source>
</evidence>
<dbReference type="OrthoDB" id="5835829at2759"/>
<evidence type="ECO:0000313" key="3">
    <source>
        <dbReference type="EMBL" id="KAF8709817.1"/>
    </source>
</evidence>
<dbReference type="AlphaFoldDB" id="A0A835BSK8"/>
<keyword evidence="4" id="KW-1185">Reference proteome</keyword>
<dbReference type="Gene3D" id="3.40.50.2000">
    <property type="entry name" value="Glycogen Phosphorylase B"/>
    <property type="match status" value="2"/>
</dbReference>
<dbReference type="PANTHER" id="PTHR11926">
    <property type="entry name" value="GLUCOSYL/GLUCURONOSYL TRANSFERASES"/>
    <property type="match status" value="1"/>
</dbReference>
<comment type="caution">
    <text evidence="3">The sequence shown here is derived from an EMBL/GenBank/DDBJ whole genome shotgun (WGS) entry which is preliminary data.</text>
</comment>
<dbReference type="FunFam" id="3.40.50.2000:FF:000108">
    <property type="entry name" value="UDP-glycosyltransferase 83A1"/>
    <property type="match status" value="1"/>
</dbReference>
<dbReference type="GO" id="GO:0080044">
    <property type="term" value="F:quercetin 7-O-glucosyltransferase activity"/>
    <property type="evidence" value="ECO:0007669"/>
    <property type="project" value="TreeGrafter"/>
</dbReference>
<dbReference type="Proteomes" id="UP000636709">
    <property type="component" value="Unassembled WGS sequence"/>
</dbReference>
<evidence type="ECO:0000256" key="1">
    <source>
        <dbReference type="ARBA" id="ARBA00009995"/>
    </source>
</evidence>
<dbReference type="PANTHER" id="PTHR11926:SF1412">
    <property type="entry name" value="UDP-GLYCOSYLTRANSFERASE 83A1-LIKE"/>
    <property type="match status" value="1"/>
</dbReference>
<dbReference type="FunFam" id="3.40.50.2000:FF:000061">
    <property type="entry name" value="UDP-glycosyltransferase 83A1"/>
    <property type="match status" value="1"/>
</dbReference>
<name>A0A835BSK8_9POAL</name>
<sequence>MDGKGHILVLPFPAQGHVTPFMELSHRLVDHGFEVTFVNTEAYHSLVLAALPQASGGETALGAGIHLASIPDGLTGDDDRKDIGKVTDACSRHMPGHLERLVAEMEASGRPKVKWLVGDVVLGSCFEVAKKLGIRVAVFWTASAACLAFMLSAPKLVEEGVINDMGWAERDETFQLGPGMPKLPTSQMPWMDGTGTPAGPPALFELITRFEKFNSLAEVVVCNSFNEAEVGTFKYLPDILPIGPLFADGEFRKPVGNFLPEDERCIKWLDAQPDRSVVYVAFGSMAIFDPRQFVELAEGLELTGRPFIWVVRPDFTVGLSKTWLHEFNQRVADRGMIVSWCSQQQVLAHRAVACFVSHCGWNSTMEGVRNGVPFVCWPYFCDQYLDRSYITNVWRVGLAVSPRADGIVTKEELRSKVAQVLGDDGIKERARLFMDASRRSIRGSGSSCENFNKFLANDPSPARVLDRLVKTVGADWWHLIDSSLSPPLAPSHLPSLPLTSPPA</sequence>
<evidence type="ECO:0008006" key="5">
    <source>
        <dbReference type="Google" id="ProtNLM"/>
    </source>
</evidence>
<dbReference type="EMBL" id="JACEFO010001754">
    <property type="protein sequence ID" value="KAF8709817.1"/>
    <property type="molecule type" value="Genomic_DNA"/>
</dbReference>
<protein>
    <recommendedName>
        <fullName evidence="5">Glycosyltransferase</fullName>
    </recommendedName>
</protein>
<dbReference type="SUPFAM" id="SSF53756">
    <property type="entry name" value="UDP-Glycosyltransferase/glycogen phosphorylase"/>
    <property type="match status" value="1"/>
</dbReference>
<gene>
    <name evidence="3" type="ORF">HU200_029529</name>
</gene>
<organism evidence="3 4">
    <name type="scientific">Digitaria exilis</name>
    <dbReference type="NCBI Taxonomy" id="1010633"/>
    <lineage>
        <taxon>Eukaryota</taxon>
        <taxon>Viridiplantae</taxon>
        <taxon>Streptophyta</taxon>
        <taxon>Embryophyta</taxon>
        <taxon>Tracheophyta</taxon>
        <taxon>Spermatophyta</taxon>
        <taxon>Magnoliopsida</taxon>
        <taxon>Liliopsida</taxon>
        <taxon>Poales</taxon>
        <taxon>Poaceae</taxon>
        <taxon>PACMAD clade</taxon>
        <taxon>Panicoideae</taxon>
        <taxon>Panicodae</taxon>
        <taxon>Paniceae</taxon>
        <taxon>Anthephorinae</taxon>
        <taxon>Digitaria</taxon>
    </lineage>
</organism>
<dbReference type="GO" id="GO:0080043">
    <property type="term" value="F:quercetin 3-O-glucosyltransferase activity"/>
    <property type="evidence" value="ECO:0007669"/>
    <property type="project" value="TreeGrafter"/>
</dbReference>
<evidence type="ECO:0000313" key="4">
    <source>
        <dbReference type="Proteomes" id="UP000636709"/>
    </source>
</evidence>
<comment type="similarity">
    <text evidence="1">Belongs to the UDP-glycosyltransferase family.</text>
</comment>
<dbReference type="Pfam" id="PF00201">
    <property type="entry name" value="UDPGT"/>
    <property type="match status" value="1"/>
</dbReference>
<accession>A0A835BSK8</accession>